<sequence length="677" mass="75440">MNSTPSLVFHSVWKIDDIVVVREIFCQPCQPCPLPLGDISEISVPSFCHQSQVDLENYSRMSRSTGTASPTYELLDARAKDHDNTDAYPESRQELNNPLSASSQEAVEKANKGSQRPFESDWYVWEVLGVGISGTILIAIVAILASYADTPEPRWRYMSLNSLISWLSTASKGCILFSISEALGQMKWTWFMQAARPIPDLRRFDTASRGFYGAIKLIWRLQARHFAALSCLAVILALGFDPFTQNLIHYQQKMTADTSRIALVGNISTVDSHGFFGSSGILWVDPVLKMNVYSSLLNPDRKRTWAIPQYSCSSANCTWDVVASWETRALCANVTKHLGKSCGYEERNMMKCSISLPKSNTTALFTKYLDEGDGVTGLNGFVSAGIDPTLSLVYTNATMSPIQFITPRVANISMLSDRATDLNMWRLEDLDTWDATECVIEPVVRVSRPSVQDNVFADDTLAVWNTMTTSSNERDGYHLSPPAGIDMGMQPNQTFFLSFDTRLTIIICFFMHEYTPTEKADSYAAYDIFRAIGQGDIVGCSLESATRLQCVMQNIAAAISKSFRDSPYIGAALNPDNAKMATGRVLTSVTYVSVHWQWIGLPVLVWILGAVALVGTIWKTRGARVPKWRNDPLPLLFLYRDEMSAVELGEKLAQIESGELKHMCGRLYESDRKMILG</sequence>
<dbReference type="VEuPathDB" id="FungiDB:ATEG_05646"/>
<dbReference type="GeneID" id="4321852"/>
<dbReference type="Proteomes" id="UP000007963">
    <property type="component" value="Unassembled WGS sequence"/>
</dbReference>
<feature type="region of interest" description="Disordered" evidence="1">
    <location>
        <begin position="83"/>
        <end position="113"/>
    </location>
</feature>
<keyword evidence="2" id="KW-1133">Transmembrane helix</keyword>
<dbReference type="PANTHER" id="PTHR35394:SF5">
    <property type="entry name" value="DUF3176 DOMAIN-CONTAINING PROTEIN"/>
    <property type="match status" value="1"/>
</dbReference>
<keyword evidence="2" id="KW-0812">Transmembrane</keyword>
<feature type="transmembrane region" description="Helical" evidence="2">
    <location>
        <begin position="122"/>
        <end position="148"/>
    </location>
</feature>
<proteinExistence type="predicted"/>
<gene>
    <name evidence="3" type="ORF">ATEG_05646</name>
</gene>
<dbReference type="InterPro" id="IPR021514">
    <property type="entry name" value="DUF3176"/>
</dbReference>
<feature type="compositionally biased region" description="Polar residues" evidence="1">
    <location>
        <begin position="94"/>
        <end position="105"/>
    </location>
</feature>
<dbReference type="AlphaFoldDB" id="Q0CKY8"/>
<dbReference type="RefSeq" id="XP_001214824.1">
    <property type="nucleotide sequence ID" value="XM_001214824.1"/>
</dbReference>
<feature type="compositionally biased region" description="Basic and acidic residues" evidence="1">
    <location>
        <begin position="83"/>
        <end position="93"/>
    </location>
</feature>
<evidence type="ECO:0000256" key="1">
    <source>
        <dbReference type="SAM" id="MobiDB-lite"/>
    </source>
</evidence>
<dbReference type="PANTHER" id="PTHR35394">
    <property type="entry name" value="DUF3176 DOMAIN-CONTAINING PROTEIN"/>
    <property type="match status" value="1"/>
</dbReference>
<reference evidence="4" key="1">
    <citation type="submission" date="2005-09" db="EMBL/GenBank/DDBJ databases">
        <title>Annotation of the Aspergillus terreus NIH2624 genome.</title>
        <authorList>
            <person name="Birren B.W."/>
            <person name="Lander E.S."/>
            <person name="Galagan J.E."/>
            <person name="Nusbaum C."/>
            <person name="Devon K."/>
            <person name="Henn M."/>
            <person name="Ma L.-J."/>
            <person name="Jaffe D.B."/>
            <person name="Butler J."/>
            <person name="Alvarez P."/>
            <person name="Gnerre S."/>
            <person name="Grabherr M."/>
            <person name="Kleber M."/>
            <person name="Mauceli E.W."/>
            <person name="Brockman W."/>
            <person name="Rounsley S."/>
            <person name="Young S.K."/>
            <person name="LaButti K."/>
            <person name="Pushparaj V."/>
            <person name="DeCaprio D."/>
            <person name="Crawford M."/>
            <person name="Koehrsen M."/>
            <person name="Engels R."/>
            <person name="Montgomery P."/>
            <person name="Pearson M."/>
            <person name="Howarth C."/>
            <person name="Larson L."/>
            <person name="Luoma S."/>
            <person name="White J."/>
            <person name="Alvarado L."/>
            <person name="Kodira C.D."/>
            <person name="Zeng Q."/>
            <person name="Oleary S."/>
            <person name="Yandava C."/>
            <person name="Denning D.W."/>
            <person name="Nierman W.C."/>
            <person name="Milne T."/>
            <person name="Madden K."/>
        </authorList>
    </citation>
    <scope>NUCLEOTIDE SEQUENCE [LARGE SCALE GENOMIC DNA]</scope>
    <source>
        <strain evidence="4">NIH 2624 / FGSC A1156</strain>
    </source>
</reference>
<evidence type="ECO:0000256" key="2">
    <source>
        <dbReference type="SAM" id="Phobius"/>
    </source>
</evidence>
<accession>Q0CKY8</accession>
<dbReference type="HOGENOM" id="CLU_015092_4_2_1"/>
<dbReference type="EMBL" id="CH476601">
    <property type="protein sequence ID" value="EAU33407.1"/>
    <property type="molecule type" value="Genomic_DNA"/>
</dbReference>
<dbReference type="eggNOG" id="ENOG502RZ8N">
    <property type="taxonomic scope" value="Eukaryota"/>
</dbReference>
<dbReference type="OMA" id="DWYVWEV"/>
<feature type="transmembrane region" description="Helical" evidence="2">
    <location>
        <begin position="163"/>
        <end position="183"/>
    </location>
</feature>
<feature type="transmembrane region" description="Helical" evidence="2">
    <location>
        <begin position="596"/>
        <end position="618"/>
    </location>
</feature>
<dbReference type="OrthoDB" id="5242705at2759"/>
<name>Q0CKY8_ASPTN</name>
<dbReference type="Pfam" id="PF11374">
    <property type="entry name" value="DUF3176"/>
    <property type="match status" value="1"/>
</dbReference>
<keyword evidence="2" id="KW-0472">Membrane</keyword>
<evidence type="ECO:0000313" key="3">
    <source>
        <dbReference type="EMBL" id="EAU33407.1"/>
    </source>
</evidence>
<organism evidence="3 4">
    <name type="scientific">Aspergillus terreus (strain NIH 2624 / FGSC A1156)</name>
    <dbReference type="NCBI Taxonomy" id="341663"/>
    <lineage>
        <taxon>Eukaryota</taxon>
        <taxon>Fungi</taxon>
        <taxon>Dikarya</taxon>
        <taxon>Ascomycota</taxon>
        <taxon>Pezizomycotina</taxon>
        <taxon>Eurotiomycetes</taxon>
        <taxon>Eurotiomycetidae</taxon>
        <taxon>Eurotiales</taxon>
        <taxon>Aspergillaceae</taxon>
        <taxon>Aspergillus</taxon>
        <taxon>Aspergillus subgen. Circumdati</taxon>
    </lineage>
</organism>
<evidence type="ECO:0000313" key="4">
    <source>
        <dbReference type="Proteomes" id="UP000007963"/>
    </source>
</evidence>
<protein>
    <submittedName>
        <fullName evidence="3">Uncharacterized protein</fullName>
    </submittedName>
</protein>